<evidence type="ECO:0000256" key="1">
    <source>
        <dbReference type="ARBA" id="ARBA00022737"/>
    </source>
</evidence>
<reference evidence="4 5" key="1">
    <citation type="submission" date="2020-08" db="EMBL/GenBank/DDBJ databases">
        <title>Genome public.</title>
        <authorList>
            <person name="Liu C."/>
            <person name="Sun Q."/>
        </authorList>
    </citation>
    <scope>NUCLEOTIDE SEQUENCE [LARGE SCALE GENOMIC DNA]</scope>
    <source>
        <strain evidence="4 5">NSJ-46</strain>
    </source>
</reference>
<dbReference type="Proteomes" id="UP000657421">
    <property type="component" value="Unassembled WGS sequence"/>
</dbReference>
<dbReference type="RefSeq" id="WP_249306382.1">
    <property type="nucleotide sequence ID" value="NZ_JACRSZ010000001.1"/>
</dbReference>
<feature type="repeat" description="Cell wall-binding" evidence="2">
    <location>
        <begin position="84"/>
        <end position="103"/>
    </location>
</feature>
<dbReference type="SUPFAM" id="SSF69360">
    <property type="entry name" value="Cell wall binding repeat"/>
    <property type="match status" value="1"/>
</dbReference>
<dbReference type="Gene3D" id="2.10.270.10">
    <property type="entry name" value="Cholin Binding"/>
    <property type="match status" value="1"/>
</dbReference>
<feature type="signal peptide" evidence="3">
    <location>
        <begin position="1"/>
        <end position="28"/>
    </location>
</feature>
<evidence type="ECO:0000313" key="4">
    <source>
        <dbReference type="EMBL" id="MBC8571543.1"/>
    </source>
</evidence>
<accession>A0ABR7N714</accession>
<evidence type="ECO:0000313" key="5">
    <source>
        <dbReference type="Proteomes" id="UP000657421"/>
    </source>
</evidence>
<dbReference type="InterPro" id="IPR018337">
    <property type="entry name" value="Cell_wall/Cho-bd_repeat"/>
</dbReference>
<dbReference type="Pfam" id="PF19127">
    <property type="entry name" value="Choline_bind_3"/>
    <property type="match status" value="1"/>
</dbReference>
<evidence type="ECO:0000256" key="3">
    <source>
        <dbReference type="SAM" id="SignalP"/>
    </source>
</evidence>
<sequence>MRKQKKYVLGILVCLMLMLASSGIIGQAASPENVMQSSKAVSGKLEITRKGVRYYNNRTKKYEKKKWLKVKNNIYYFTSTGYAKTGWKTHNGRRYYFDQKGRLLTDWQKIGKYTYYMWKSKENLSGSAATGKVQIAKKYYYFSAKGVMESGWKKIAGYYYYFSPNTGQMAVNTTVGKYKVDAKGRRISSTSASNKKVRGKVDYWVGDSRTVGLGSALGISKKCIAQVGMGHSWYLTTAEKRLKKVLKKNPNATVVINFGVNDHGNIRKYIISYRKLVNSYPNAQIWFMSVNPIDAKYKAGYVSNKDINRFNKKLKAAFPDRYIDTNSYLKKTKFKTVDGLHYTAATYRKIYNYVLSKV</sequence>
<keyword evidence="5" id="KW-1185">Reference proteome</keyword>
<dbReference type="InterPro" id="IPR036514">
    <property type="entry name" value="SGNH_hydro_sf"/>
</dbReference>
<feature type="chain" id="PRO_5045682111" evidence="3">
    <location>
        <begin position="29"/>
        <end position="358"/>
    </location>
</feature>
<dbReference type="Pfam" id="PF01473">
    <property type="entry name" value="Choline_bind_1"/>
    <property type="match status" value="2"/>
</dbReference>
<dbReference type="Gene3D" id="3.40.50.1110">
    <property type="entry name" value="SGNH hydrolase"/>
    <property type="match status" value="1"/>
</dbReference>
<dbReference type="EMBL" id="JACRSZ010000001">
    <property type="protein sequence ID" value="MBC8571543.1"/>
    <property type="molecule type" value="Genomic_DNA"/>
</dbReference>
<organism evidence="4 5">
    <name type="scientific">Jingyaoa shaoxingensis</name>
    <dbReference type="NCBI Taxonomy" id="2763671"/>
    <lineage>
        <taxon>Bacteria</taxon>
        <taxon>Bacillati</taxon>
        <taxon>Bacillota</taxon>
        <taxon>Clostridia</taxon>
        <taxon>Lachnospirales</taxon>
        <taxon>Lachnospiraceae</taxon>
        <taxon>Jingyaoa</taxon>
    </lineage>
</organism>
<keyword evidence="1" id="KW-0677">Repeat</keyword>
<gene>
    <name evidence="4" type="ORF">H8716_00330</name>
</gene>
<evidence type="ECO:0000256" key="2">
    <source>
        <dbReference type="PROSITE-ProRule" id="PRU00591"/>
    </source>
</evidence>
<name>A0ABR7N714_9FIRM</name>
<keyword evidence="3" id="KW-0732">Signal</keyword>
<proteinExistence type="predicted"/>
<dbReference type="PROSITE" id="PS51170">
    <property type="entry name" value="CW"/>
    <property type="match status" value="1"/>
</dbReference>
<dbReference type="SUPFAM" id="SSF52266">
    <property type="entry name" value="SGNH hydrolase"/>
    <property type="match status" value="1"/>
</dbReference>
<comment type="caution">
    <text evidence="4">The sequence shown here is derived from an EMBL/GenBank/DDBJ whole genome shotgun (WGS) entry which is preliminary data.</text>
</comment>
<protein>
    <submittedName>
        <fullName evidence="4">Uncharacterized protein</fullName>
    </submittedName>
</protein>